<dbReference type="PRINTS" id="PR00509">
    <property type="entry name" value="PGMPMM"/>
</dbReference>
<feature type="domain" description="Alpha-D-phosphohexomutase alpha/beta/alpha" evidence="6">
    <location>
        <begin position="159"/>
        <end position="261"/>
    </location>
</feature>
<dbReference type="SUPFAM" id="SSF53738">
    <property type="entry name" value="Phosphoglucomutase, first 3 domains"/>
    <property type="match status" value="3"/>
</dbReference>
<dbReference type="PANTHER" id="PTHR42946:SF1">
    <property type="entry name" value="PHOSPHOGLUCOMUTASE (ALPHA-D-GLUCOSE-1,6-BISPHOSPHATE-DEPENDENT)"/>
    <property type="match status" value="1"/>
</dbReference>
<evidence type="ECO:0000259" key="7">
    <source>
        <dbReference type="Pfam" id="PF02879"/>
    </source>
</evidence>
<feature type="domain" description="Alpha-D-phosphohexomutase alpha/beta/alpha" evidence="7">
    <location>
        <begin position="350"/>
        <end position="432"/>
    </location>
</feature>
<keyword evidence="3" id="KW-0597">Phosphoprotein</keyword>
<reference evidence="9" key="1">
    <citation type="submission" date="2022-02" db="EMBL/GenBank/DDBJ databases">
        <authorList>
            <person name="Giguere J D."/>
        </authorList>
    </citation>
    <scope>NUCLEOTIDE SEQUENCE</scope>
    <source>
        <strain evidence="9">CCAP 1055/1</strain>
    </source>
</reference>
<protein>
    <recommendedName>
        <fullName evidence="10">Phosphomannomutase</fullName>
    </recommendedName>
</protein>
<dbReference type="Pfam" id="PF02878">
    <property type="entry name" value="PGM_PMM_I"/>
    <property type="match status" value="1"/>
</dbReference>
<dbReference type="InterPro" id="IPR050060">
    <property type="entry name" value="Phosphoglucosamine_mutase"/>
</dbReference>
<dbReference type="Gene3D" id="3.30.310.50">
    <property type="entry name" value="Alpha-D-phosphohexomutase, C-terminal domain"/>
    <property type="match status" value="1"/>
</dbReference>
<feature type="domain" description="Alpha-D-phosphohexomutase alpha/beta/alpha" evidence="8">
    <location>
        <begin position="448"/>
        <end position="550"/>
    </location>
</feature>
<dbReference type="GO" id="GO:0004615">
    <property type="term" value="F:phosphomannomutase activity"/>
    <property type="evidence" value="ECO:0007669"/>
    <property type="project" value="TreeGrafter"/>
</dbReference>
<evidence type="ECO:0000313" key="9">
    <source>
        <dbReference type="EMBL" id="CAG9283555.1"/>
    </source>
</evidence>
<organism evidence="9">
    <name type="scientific">Phaeodactylum tricornutum</name>
    <name type="common">Diatom</name>
    <dbReference type="NCBI Taxonomy" id="2850"/>
    <lineage>
        <taxon>Eukaryota</taxon>
        <taxon>Sar</taxon>
        <taxon>Stramenopiles</taxon>
        <taxon>Ochrophyta</taxon>
        <taxon>Bacillariophyta</taxon>
        <taxon>Bacillariophyceae</taxon>
        <taxon>Bacillariophycidae</taxon>
        <taxon>Naviculales</taxon>
        <taxon>Phaeodactylaceae</taxon>
        <taxon>Phaeodactylum</taxon>
    </lineage>
</organism>
<dbReference type="InterPro" id="IPR016055">
    <property type="entry name" value="A-D-PHexomutase_a/b/a-I/II/III"/>
</dbReference>
<evidence type="ECO:0008006" key="10">
    <source>
        <dbReference type="Google" id="ProtNLM"/>
    </source>
</evidence>
<feature type="region of interest" description="Disordered" evidence="4">
    <location>
        <begin position="61"/>
        <end position="86"/>
    </location>
</feature>
<dbReference type="AlphaFoldDB" id="A0A8J9S734"/>
<feature type="chain" id="PRO_5035422098" description="Phosphomannomutase" evidence="5">
    <location>
        <begin position="27"/>
        <end position="681"/>
    </location>
</feature>
<dbReference type="GO" id="GO:0005975">
    <property type="term" value="P:carbohydrate metabolic process"/>
    <property type="evidence" value="ECO:0007669"/>
    <property type="project" value="InterPro"/>
</dbReference>
<comment type="cofactor">
    <cofactor evidence="1">
        <name>Mg(2+)</name>
        <dbReference type="ChEBI" id="CHEBI:18420"/>
    </cofactor>
</comment>
<accession>A0A8J9S734</accession>
<comment type="similarity">
    <text evidence="2">Belongs to the phosphohexose mutase family.</text>
</comment>
<dbReference type="InterPro" id="IPR005844">
    <property type="entry name" value="A-D-PHexomutase_a/b/a-I"/>
</dbReference>
<dbReference type="InterPro" id="IPR005841">
    <property type="entry name" value="Alpha-D-phosphohexomutase_SF"/>
</dbReference>
<name>A0A8J9S734_PHATR</name>
<sequence length="681" mass="74178">MRVCTTQYSSLFRWLFWTTAIPAAFAWSPMIPSEPRRSHHTTRPKFGRVASVLAATVQPDKDQAFTTKSSTRIAQSRTGRNDQSPPDFLTLAFASTECDNVNRPPSLNVLIRSIEHLTTASDGHMLTDVRGVFVDHARLGSIAAVAHAIGQLPVGSVPPLTPLAVYCLGHAFASQLLEDTPAEENVTILVGRDPRIHGMRLADALGRGAEAADPRIRVVYTGIATTPGCASFVRSGRADAAVMVTASHLPRDRNGLKFFRRARTLDARVGDDSASAVSIADLGARAIQCATEWHSAGILPPASGKDSVMCSAWVDWMPYYAKELRQAIVDQVGHQSCDKTSANDQISQQPLRGLKIVLNAGNGSGAFFHKILQELGADTTGSLHLEYNGEFPNGVPNPESPAMVSETEQACALVKADLGILLDTDADRCGFVVPSRHDKNTYEPLNRNRLIALLGVIMSRSSPGSAIVTDSVTSEGLATFLQGSLGLQHVRYLKGYANVIGKARSLSESNVVAANLAIETSGHCAFRENDYLDDGTYCAVKVLSLMARERAANAKSNLLDLIADLVELDEVAELRMATLDDSLDTMQQVFDLCALELERHAQNSDIEWEIDVDNLEGIRIRIGDGQFFMLRKSLHDPIISLQIEASSKDIARRRIMVPIIELFDSLEQIQAQLDLSVLRQF</sequence>
<dbReference type="InterPro" id="IPR005846">
    <property type="entry name" value="A-D-PHexomutase_a/b/a-III"/>
</dbReference>
<evidence type="ECO:0000259" key="8">
    <source>
        <dbReference type="Pfam" id="PF02880"/>
    </source>
</evidence>
<dbReference type="Gene3D" id="3.40.120.10">
    <property type="entry name" value="Alpha-D-Glucose-1,6-Bisphosphate, subunit A, domain 3"/>
    <property type="match status" value="3"/>
</dbReference>
<dbReference type="InterPro" id="IPR005845">
    <property type="entry name" value="A-D-PHexomutase_a/b/a-II"/>
</dbReference>
<evidence type="ECO:0000256" key="3">
    <source>
        <dbReference type="ARBA" id="ARBA00022553"/>
    </source>
</evidence>
<feature type="compositionally biased region" description="Polar residues" evidence="4">
    <location>
        <begin position="64"/>
        <end position="84"/>
    </location>
</feature>
<dbReference type="Pfam" id="PF02879">
    <property type="entry name" value="PGM_PMM_II"/>
    <property type="match status" value="1"/>
</dbReference>
<evidence type="ECO:0000256" key="2">
    <source>
        <dbReference type="ARBA" id="ARBA00010231"/>
    </source>
</evidence>
<dbReference type="EMBL" id="OU594960">
    <property type="protein sequence ID" value="CAG9283555.1"/>
    <property type="molecule type" value="Genomic_DNA"/>
</dbReference>
<evidence type="ECO:0000256" key="1">
    <source>
        <dbReference type="ARBA" id="ARBA00001946"/>
    </source>
</evidence>
<proteinExistence type="inferred from homology"/>
<evidence type="ECO:0000256" key="5">
    <source>
        <dbReference type="SAM" id="SignalP"/>
    </source>
</evidence>
<dbReference type="PANTHER" id="PTHR42946">
    <property type="entry name" value="PHOSPHOHEXOSE MUTASE"/>
    <property type="match status" value="1"/>
</dbReference>
<gene>
    <name evidence="9" type="ORF">PTTT1_LOCUS23177</name>
</gene>
<dbReference type="Proteomes" id="UP000836788">
    <property type="component" value="Chromosome 19"/>
</dbReference>
<feature type="signal peptide" evidence="5">
    <location>
        <begin position="1"/>
        <end position="26"/>
    </location>
</feature>
<evidence type="ECO:0000259" key="6">
    <source>
        <dbReference type="Pfam" id="PF02878"/>
    </source>
</evidence>
<dbReference type="Pfam" id="PF02880">
    <property type="entry name" value="PGM_PMM_III"/>
    <property type="match status" value="1"/>
</dbReference>
<keyword evidence="5" id="KW-0732">Signal</keyword>
<evidence type="ECO:0000256" key="4">
    <source>
        <dbReference type="SAM" id="MobiDB-lite"/>
    </source>
</evidence>